<dbReference type="GO" id="GO:0005783">
    <property type="term" value="C:endoplasmic reticulum"/>
    <property type="evidence" value="ECO:0007669"/>
    <property type="project" value="TreeGrafter"/>
</dbReference>
<dbReference type="InterPro" id="IPR051948">
    <property type="entry name" value="Hsp70_co-chaperone_J-domain"/>
</dbReference>
<organism evidence="4 5">
    <name type="scientific">Cochliobolus carbonum (strain 26-R-13)</name>
    <name type="common">Maize leaf spot fungus</name>
    <name type="synonym">Bipolaris zeicola</name>
    <dbReference type="NCBI Taxonomy" id="930089"/>
    <lineage>
        <taxon>Eukaryota</taxon>
        <taxon>Fungi</taxon>
        <taxon>Dikarya</taxon>
        <taxon>Ascomycota</taxon>
        <taxon>Pezizomycotina</taxon>
        <taxon>Dothideomycetes</taxon>
        <taxon>Pleosporomycetidae</taxon>
        <taxon>Pleosporales</taxon>
        <taxon>Pleosporineae</taxon>
        <taxon>Pleosporaceae</taxon>
        <taxon>Bipolaris</taxon>
    </lineage>
</organism>
<feature type="region of interest" description="Disordered" evidence="2">
    <location>
        <begin position="77"/>
        <end position="123"/>
    </location>
</feature>
<dbReference type="SUPFAM" id="SSF46565">
    <property type="entry name" value="Chaperone J-domain"/>
    <property type="match status" value="1"/>
</dbReference>
<dbReference type="KEGG" id="bze:COCCADRAFT_7501"/>
<name>W6XSC7_COCC2</name>
<dbReference type="SMART" id="SM00271">
    <property type="entry name" value="DnaJ"/>
    <property type="match status" value="1"/>
</dbReference>
<keyword evidence="5" id="KW-1185">Reference proteome</keyword>
<evidence type="ECO:0000259" key="3">
    <source>
        <dbReference type="PROSITE" id="PS50076"/>
    </source>
</evidence>
<accession>W6XSC7</accession>
<dbReference type="Proteomes" id="UP000053841">
    <property type="component" value="Unassembled WGS sequence"/>
</dbReference>
<dbReference type="EMBL" id="KI964700">
    <property type="protein sequence ID" value="EUC30462.1"/>
    <property type="molecule type" value="Genomic_DNA"/>
</dbReference>
<dbReference type="Pfam" id="PF00226">
    <property type="entry name" value="DnaJ"/>
    <property type="match status" value="1"/>
</dbReference>
<dbReference type="CDD" id="cd06257">
    <property type="entry name" value="DnaJ"/>
    <property type="match status" value="1"/>
</dbReference>
<dbReference type="PANTHER" id="PTHR44360">
    <property type="entry name" value="DNAJ HOMOLOG SUBFAMILY B MEMBER 9"/>
    <property type="match status" value="1"/>
</dbReference>
<reference evidence="4 5" key="1">
    <citation type="journal article" date="2013" name="PLoS Genet.">
        <title>Comparative genome structure, secondary metabolite, and effector coding capacity across Cochliobolus pathogens.</title>
        <authorList>
            <person name="Condon B.J."/>
            <person name="Leng Y."/>
            <person name="Wu D."/>
            <person name="Bushley K.E."/>
            <person name="Ohm R.A."/>
            <person name="Otillar R."/>
            <person name="Martin J."/>
            <person name="Schackwitz W."/>
            <person name="Grimwood J."/>
            <person name="MohdZainudin N."/>
            <person name="Xue C."/>
            <person name="Wang R."/>
            <person name="Manning V.A."/>
            <person name="Dhillon B."/>
            <person name="Tu Z.J."/>
            <person name="Steffenson B.J."/>
            <person name="Salamov A."/>
            <person name="Sun H."/>
            <person name="Lowry S."/>
            <person name="LaButti K."/>
            <person name="Han J."/>
            <person name="Copeland A."/>
            <person name="Lindquist E."/>
            <person name="Barry K."/>
            <person name="Schmutz J."/>
            <person name="Baker S.E."/>
            <person name="Ciuffetti L.M."/>
            <person name="Grigoriev I.V."/>
            <person name="Zhong S."/>
            <person name="Turgeon B.G."/>
        </authorList>
    </citation>
    <scope>NUCLEOTIDE SEQUENCE [LARGE SCALE GENOMIC DNA]</scope>
    <source>
        <strain evidence="4 5">26-R-13</strain>
    </source>
</reference>
<dbReference type="HOGENOM" id="CLU_1712946_0_0_1"/>
<dbReference type="Gene3D" id="1.10.287.110">
    <property type="entry name" value="DnaJ domain"/>
    <property type="match status" value="1"/>
</dbReference>
<evidence type="ECO:0000256" key="2">
    <source>
        <dbReference type="SAM" id="MobiDB-lite"/>
    </source>
</evidence>
<gene>
    <name evidence="4" type="ORF">COCCADRAFT_7501</name>
</gene>
<dbReference type="OrthoDB" id="10250354at2759"/>
<dbReference type="GO" id="GO:0051787">
    <property type="term" value="F:misfolded protein binding"/>
    <property type="evidence" value="ECO:0007669"/>
    <property type="project" value="TreeGrafter"/>
</dbReference>
<dbReference type="InterPro" id="IPR036869">
    <property type="entry name" value="J_dom_sf"/>
</dbReference>
<dbReference type="InterPro" id="IPR001623">
    <property type="entry name" value="DnaJ_domain"/>
</dbReference>
<dbReference type="GeneID" id="19150810"/>
<evidence type="ECO:0000256" key="1">
    <source>
        <dbReference type="ARBA" id="ARBA00023186"/>
    </source>
</evidence>
<dbReference type="eggNOG" id="KOG0712">
    <property type="taxonomic scope" value="Eukaryota"/>
</dbReference>
<dbReference type="AlphaFoldDB" id="W6XSC7"/>
<keyword evidence="1" id="KW-0143">Chaperone</keyword>
<feature type="domain" description="J" evidence="3">
    <location>
        <begin position="8"/>
        <end position="71"/>
    </location>
</feature>
<dbReference type="PANTHER" id="PTHR44360:SF1">
    <property type="entry name" value="DNAJ HOMOLOG SUBFAMILY B MEMBER 9"/>
    <property type="match status" value="1"/>
</dbReference>
<dbReference type="GO" id="GO:0051087">
    <property type="term" value="F:protein-folding chaperone binding"/>
    <property type="evidence" value="ECO:0007669"/>
    <property type="project" value="TreeGrafter"/>
</dbReference>
<dbReference type="STRING" id="930089.W6XSC7"/>
<evidence type="ECO:0000313" key="4">
    <source>
        <dbReference type="EMBL" id="EUC30462.1"/>
    </source>
</evidence>
<protein>
    <recommendedName>
        <fullName evidence="3">J domain-containing protein</fullName>
    </recommendedName>
</protein>
<proteinExistence type="predicted"/>
<dbReference type="GO" id="GO:0036503">
    <property type="term" value="P:ERAD pathway"/>
    <property type="evidence" value="ECO:0007669"/>
    <property type="project" value="TreeGrafter"/>
</dbReference>
<evidence type="ECO:0000313" key="5">
    <source>
        <dbReference type="Proteomes" id="UP000053841"/>
    </source>
</evidence>
<dbReference type="RefSeq" id="XP_007715228.1">
    <property type="nucleotide sequence ID" value="XM_007717038.1"/>
</dbReference>
<dbReference type="PROSITE" id="PS50076">
    <property type="entry name" value="DNAJ_2"/>
    <property type="match status" value="1"/>
</dbReference>
<sequence>MEPRGFQDYYATLGLQLGASAEAIRSAFHALAIKHHSDGSGIGDSILFRASREAYNRLTDTEFRKEYDRTYWRKKLQIDPPAPGADEQPFGNTRTYQYEAEMRERARRASPPPKKPYKKPGDPGWKYLNSAAYQKWQQVSAEYYARHPECDPP</sequence>